<accession>A0A423XI63</accession>
<keyword evidence="2" id="KW-0812">Transmembrane</keyword>
<evidence type="ECO:0000256" key="1">
    <source>
        <dbReference type="SAM" id="MobiDB-lite"/>
    </source>
</evidence>
<dbReference type="PANTHER" id="PTHR34144:SF5">
    <property type="entry name" value="ALPHA-1,3-MANNOSYLTRANSFERASE CMT1"/>
    <property type="match status" value="1"/>
</dbReference>
<gene>
    <name evidence="3" type="ORF">VPNG_02649</name>
</gene>
<dbReference type="Pfam" id="PF11735">
    <property type="entry name" value="CAP59_mtransfer"/>
    <property type="match status" value="1"/>
</dbReference>
<evidence type="ECO:0000313" key="4">
    <source>
        <dbReference type="Proteomes" id="UP000285146"/>
    </source>
</evidence>
<dbReference type="InParanoid" id="A0A423XI63"/>
<organism evidence="3 4">
    <name type="scientific">Cytospora leucostoma</name>
    <dbReference type="NCBI Taxonomy" id="1230097"/>
    <lineage>
        <taxon>Eukaryota</taxon>
        <taxon>Fungi</taxon>
        <taxon>Dikarya</taxon>
        <taxon>Ascomycota</taxon>
        <taxon>Pezizomycotina</taxon>
        <taxon>Sordariomycetes</taxon>
        <taxon>Sordariomycetidae</taxon>
        <taxon>Diaporthales</taxon>
        <taxon>Cytosporaceae</taxon>
        <taxon>Cytospora</taxon>
    </lineage>
</organism>
<keyword evidence="4" id="KW-1185">Reference proteome</keyword>
<sequence length="499" mass="56330">MRQRIILGGQIAVLSLVVLLFVWYRETLAEKFEPIQRLFPKPGTLYPGDGSRPIPPPASPPTWTPSPIAWKEAGKQEGGGGVGGEQSPDIDHAGVDVEVDVDDPKTKVLDDIALSDQVRAIFDPADTTFQRLECPVPKAGLARYEALKSHSEETTTTATTTESGSIKYFFALDLTQVVELLPRLLGSIVETIRFLGPENCALSIVEGNSDDGTNEVLEAIRAEIEALGTEYFFQSSDVNPKDGERIVSLAKLRNLALQPLLDDSRRYSAQSTVVFLNDVAICMEDILELVYQRSLLGADMTCAMDWTYVGRDPTFYDVWISRTMNGESFFRVPEDRSWDYAWNLFWNDLETRNRYSSHLPFQVFSCWNGAVTFTAEPILNRQVSFRGSNPGECFQGEPELFCKDLWYKGWNKIAVVPSVNLEYTDERGKDLKSLKGYTSTWVGPEQDEKSKIDWSPNPPDQVKCMEIMEKPDWRPWNETLSTASSSDTRRARAHHWRRS</sequence>
<dbReference type="InterPro" id="IPR021047">
    <property type="entry name" value="Mannosyltransferase_CMT1"/>
</dbReference>
<feature type="transmembrane region" description="Helical" evidence="2">
    <location>
        <begin position="5"/>
        <end position="24"/>
    </location>
</feature>
<feature type="region of interest" description="Disordered" evidence="1">
    <location>
        <begin position="475"/>
        <end position="499"/>
    </location>
</feature>
<evidence type="ECO:0000313" key="3">
    <source>
        <dbReference type="EMBL" id="ROW16034.1"/>
    </source>
</evidence>
<feature type="region of interest" description="Disordered" evidence="1">
    <location>
        <begin position="46"/>
        <end position="91"/>
    </location>
</feature>
<keyword evidence="2" id="KW-0472">Membrane</keyword>
<comment type="caution">
    <text evidence="3">The sequence shown here is derived from an EMBL/GenBank/DDBJ whole genome shotgun (WGS) entry which is preliminary data.</text>
</comment>
<evidence type="ECO:0000256" key="2">
    <source>
        <dbReference type="SAM" id="Phobius"/>
    </source>
</evidence>
<reference evidence="3 4" key="1">
    <citation type="submission" date="2015-09" db="EMBL/GenBank/DDBJ databases">
        <title>Host preference determinants of Valsa canker pathogens revealed by comparative genomics.</title>
        <authorList>
            <person name="Yin Z."/>
            <person name="Huang L."/>
        </authorList>
    </citation>
    <scope>NUCLEOTIDE SEQUENCE [LARGE SCALE GENOMIC DNA]</scope>
    <source>
        <strain evidence="3 4">SXYLt</strain>
    </source>
</reference>
<evidence type="ECO:0008006" key="5">
    <source>
        <dbReference type="Google" id="ProtNLM"/>
    </source>
</evidence>
<dbReference type="OrthoDB" id="262547at2759"/>
<keyword evidence="2" id="KW-1133">Transmembrane helix</keyword>
<protein>
    <recommendedName>
        <fullName evidence="5">Glycosyltransferase family 69 protein</fullName>
    </recommendedName>
</protein>
<dbReference type="Proteomes" id="UP000285146">
    <property type="component" value="Unassembled WGS sequence"/>
</dbReference>
<feature type="compositionally biased region" description="Pro residues" evidence="1">
    <location>
        <begin position="53"/>
        <end position="64"/>
    </location>
</feature>
<dbReference type="PANTHER" id="PTHR34144">
    <property type="entry name" value="CHROMOSOME 8, WHOLE GENOME SHOTGUN SEQUENCE"/>
    <property type="match status" value="1"/>
</dbReference>
<name>A0A423XI63_9PEZI</name>
<dbReference type="AlphaFoldDB" id="A0A423XI63"/>
<proteinExistence type="predicted"/>
<dbReference type="EMBL" id="LKEB01000007">
    <property type="protein sequence ID" value="ROW16034.1"/>
    <property type="molecule type" value="Genomic_DNA"/>
</dbReference>